<protein>
    <recommendedName>
        <fullName evidence="3">Shikimate dehydrogenase substrate binding N-terminal domain-containing protein</fullName>
    </recommendedName>
</protein>
<dbReference type="GO" id="GO:0019632">
    <property type="term" value="P:shikimate metabolic process"/>
    <property type="evidence" value="ECO:0007669"/>
    <property type="project" value="TreeGrafter"/>
</dbReference>
<keyword evidence="2" id="KW-1185">Reference proteome</keyword>
<dbReference type="InterPro" id="IPR022893">
    <property type="entry name" value="Shikimate_DH_fam"/>
</dbReference>
<dbReference type="SUPFAM" id="SSF53223">
    <property type="entry name" value="Aminoacid dehydrogenase-like, N-terminal domain"/>
    <property type="match status" value="1"/>
</dbReference>
<dbReference type="AlphaFoldDB" id="A0A9W9KS79"/>
<dbReference type="PANTHER" id="PTHR21089:SF1">
    <property type="entry name" value="BIFUNCTIONAL 3-DEHYDROQUINATE DEHYDRATASE_SHIKIMATE DEHYDROGENASE, CHLOROPLASTIC"/>
    <property type="match status" value="1"/>
</dbReference>
<organism evidence="1 2">
    <name type="scientific">Penicillium angulare</name>
    <dbReference type="NCBI Taxonomy" id="116970"/>
    <lineage>
        <taxon>Eukaryota</taxon>
        <taxon>Fungi</taxon>
        <taxon>Dikarya</taxon>
        <taxon>Ascomycota</taxon>
        <taxon>Pezizomycotina</taxon>
        <taxon>Eurotiomycetes</taxon>
        <taxon>Eurotiomycetidae</taxon>
        <taxon>Eurotiales</taxon>
        <taxon>Aspergillaceae</taxon>
        <taxon>Penicillium</taxon>
    </lineage>
</organism>
<dbReference type="Gene3D" id="3.40.50.720">
    <property type="entry name" value="NAD(P)-binding Rossmann-like Domain"/>
    <property type="match status" value="1"/>
</dbReference>
<reference evidence="1" key="2">
    <citation type="journal article" date="2023" name="IMA Fungus">
        <title>Comparative genomic study of the Penicillium genus elucidates a diverse pangenome and 15 lateral gene transfer events.</title>
        <authorList>
            <person name="Petersen C."/>
            <person name="Sorensen T."/>
            <person name="Nielsen M.R."/>
            <person name="Sondergaard T.E."/>
            <person name="Sorensen J.L."/>
            <person name="Fitzpatrick D.A."/>
            <person name="Frisvad J.C."/>
            <person name="Nielsen K.L."/>
        </authorList>
    </citation>
    <scope>NUCLEOTIDE SEQUENCE</scope>
    <source>
        <strain evidence="1">IBT 30069</strain>
    </source>
</reference>
<dbReference type="OrthoDB" id="4415835at2759"/>
<evidence type="ECO:0000313" key="2">
    <source>
        <dbReference type="Proteomes" id="UP001149165"/>
    </source>
</evidence>
<dbReference type="InterPro" id="IPR046346">
    <property type="entry name" value="Aminoacid_DH-like_N_sf"/>
</dbReference>
<sequence>MYQAALRGLGLPHSFKGEGAWSRREFSDVLSDPSFDGVAIDYGFKVAAISHIQYLSTHARNIGAVNTVIPTQGDWSGNDVSKLDLQLNKAFIGPKKGLFGENTDWIGIYRCIEQRISSAHAITPKTTAVVIGADGTSRAAIYALIQLKVPNIFVYRPGDPKAHTIANHFNSLDMNSAARPDNMHQAKRQRTQAYQIHVIESPDDKWPTWLSPPTFVVSCLPSHGASIRQSPQFQLPSSWLTSPTGGIIVETSYEPLIDPVKDWMTVSGLQLLPERAAPQFELLTGRRSPRTRMALAVWKHHEAEKLRLKPQ</sequence>
<gene>
    <name evidence="1" type="ORF">N7456_000437</name>
</gene>
<evidence type="ECO:0000313" key="1">
    <source>
        <dbReference type="EMBL" id="KAJ5116089.1"/>
    </source>
</evidence>
<dbReference type="InterPro" id="IPR036291">
    <property type="entry name" value="NAD(P)-bd_dom_sf"/>
</dbReference>
<dbReference type="GO" id="GO:0004764">
    <property type="term" value="F:shikimate 3-dehydrogenase (NADP+) activity"/>
    <property type="evidence" value="ECO:0007669"/>
    <property type="project" value="InterPro"/>
</dbReference>
<name>A0A9W9KS79_9EURO</name>
<proteinExistence type="predicted"/>
<dbReference type="PANTHER" id="PTHR21089">
    <property type="entry name" value="SHIKIMATE DEHYDROGENASE"/>
    <property type="match status" value="1"/>
</dbReference>
<evidence type="ECO:0008006" key="3">
    <source>
        <dbReference type="Google" id="ProtNLM"/>
    </source>
</evidence>
<dbReference type="Proteomes" id="UP001149165">
    <property type="component" value="Unassembled WGS sequence"/>
</dbReference>
<dbReference type="GO" id="GO:0009423">
    <property type="term" value="P:chorismate biosynthetic process"/>
    <property type="evidence" value="ECO:0007669"/>
    <property type="project" value="TreeGrafter"/>
</dbReference>
<reference evidence="1" key="1">
    <citation type="submission" date="2022-11" db="EMBL/GenBank/DDBJ databases">
        <authorList>
            <person name="Petersen C."/>
        </authorList>
    </citation>
    <scope>NUCLEOTIDE SEQUENCE</scope>
    <source>
        <strain evidence="1">IBT 30069</strain>
    </source>
</reference>
<comment type="caution">
    <text evidence="1">The sequence shown here is derived from an EMBL/GenBank/DDBJ whole genome shotgun (WGS) entry which is preliminary data.</text>
</comment>
<accession>A0A9W9KS79</accession>
<dbReference type="Gene3D" id="3.40.50.10860">
    <property type="entry name" value="Leucine Dehydrogenase, chain A, domain 1"/>
    <property type="match status" value="1"/>
</dbReference>
<dbReference type="SUPFAM" id="SSF51735">
    <property type="entry name" value="NAD(P)-binding Rossmann-fold domains"/>
    <property type="match status" value="1"/>
</dbReference>
<dbReference type="EMBL" id="JAPQKH010000001">
    <property type="protein sequence ID" value="KAJ5116089.1"/>
    <property type="molecule type" value="Genomic_DNA"/>
</dbReference>